<proteinExistence type="predicted"/>
<sequence>MAKSYSVFYYMEPGNAQPHGTSGVDICNPFKYHTSLKREKKKPA</sequence>
<accession>A0A0J8QUP0</accession>
<organism evidence="1 2">
    <name type="scientific">Coccidioides immitis RMSCC 3703</name>
    <dbReference type="NCBI Taxonomy" id="454286"/>
    <lineage>
        <taxon>Eukaryota</taxon>
        <taxon>Fungi</taxon>
        <taxon>Dikarya</taxon>
        <taxon>Ascomycota</taxon>
        <taxon>Pezizomycotina</taxon>
        <taxon>Eurotiomycetes</taxon>
        <taxon>Eurotiomycetidae</taxon>
        <taxon>Onygenales</taxon>
        <taxon>Onygenaceae</taxon>
        <taxon>Coccidioides</taxon>
    </lineage>
</organism>
<dbReference type="EMBL" id="DS268147">
    <property type="protein sequence ID" value="KMU76574.1"/>
    <property type="molecule type" value="Genomic_DNA"/>
</dbReference>
<name>A0A0J8QUP0_COCIT</name>
<evidence type="ECO:0000313" key="1">
    <source>
        <dbReference type="EMBL" id="KMU76574.1"/>
    </source>
</evidence>
<dbReference type="Proteomes" id="UP000054559">
    <property type="component" value="Unassembled WGS sequence"/>
</dbReference>
<protein>
    <submittedName>
        <fullName evidence="1">Uncharacterized protein</fullName>
    </submittedName>
</protein>
<evidence type="ECO:0000313" key="2">
    <source>
        <dbReference type="Proteomes" id="UP000054559"/>
    </source>
</evidence>
<reference evidence="2" key="1">
    <citation type="journal article" date="2010" name="Genome Res.">
        <title>Population genomic sequencing of Coccidioides fungi reveals recent hybridization and transposon control.</title>
        <authorList>
            <person name="Neafsey D.E."/>
            <person name="Barker B.M."/>
            <person name="Sharpton T.J."/>
            <person name="Stajich J.E."/>
            <person name="Park D.J."/>
            <person name="Whiston E."/>
            <person name="Hung C.-Y."/>
            <person name="McMahan C."/>
            <person name="White J."/>
            <person name="Sykes S."/>
            <person name="Heiman D."/>
            <person name="Young S."/>
            <person name="Zeng Q."/>
            <person name="Abouelleil A."/>
            <person name="Aftuck L."/>
            <person name="Bessette D."/>
            <person name="Brown A."/>
            <person name="FitzGerald M."/>
            <person name="Lui A."/>
            <person name="Macdonald J.P."/>
            <person name="Priest M."/>
            <person name="Orbach M.J."/>
            <person name="Galgiani J.N."/>
            <person name="Kirkland T.N."/>
            <person name="Cole G.T."/>
            <person name="Birren B.W."/>
            <person name="Henn M.R."/>
            <person name="Taylor J.W."/>
            <person name="Rounsley S.D."/>
        </authorList>
    </citation>
    <scope>NUCLEOTIDE SEQUENCE [LARGE SCALE GENOMIC DNA]</scope>
    <source>
        <strain evidence="2">RMSCC 3703</strain>
    </source>
</reference>
<gene>
    <name evidence="1" type="ORF">CISG_05717</name>
</gene>
<dbReference type="AlphaFoldDB" id="A0A0J8QUP0"/>